<sequence>MGIMYHYPQYYDIAFSFRNIPAETNTIETLIQAHSQIPVRHMLELACGNAPYIAEFNKRGYQYTGLDISGNMLDFTREKVRKLGLNNVNFLQGNMVDFLLPEPVDFACLLLGSMYIDSPADFVCHLDAVSAALKPGGLYLLEWCVEFEPVEDLEDSWQMEQDGIRIDVHYAAKQLNRLDQTYRETILLTVDDHGTPLELREEAVKLAVYPQEFLLRIAAHPCFEFVGWWNDWDLSAPLTGDEQGINRPIIVVRRS</sequence>
<gene>
    <name evidence="2" type="ORF">CSA56_01385</name>
</gene>
<name>A0A2G6KKB4_9BACT</name>
<dbReference type="SUPFAM" id="SSF53335">
    <property type="entry name" value="S-adenosyl-L-methionine-dependent methyltransferases"/>
    <property type="match status" value="1"/>
</dbReference>
<evidence type="ECO:0000313" key="3">
    <source>
        <dbReference type="Proteomes" id="UP000230821"/>
    </source>
</evidence>
<dbReference type="Gene3D" id="3.40.50.150">
    <property type="entry name" value="Vaccinia Virus protein VP39"/>
    <property type="match status" value="1"/>
</dbReference>
<dbReference type="Gene3D" id="2.20.25.110">
    <property type="entry name" value="S-adenosyl-L-methionine-dependent methyltransferases"/>
    <property type="match status" value="1"/>
</dbReference>
<dbReference type="InterPro" id="IPR041698">
    <property type="entry name" value="Methyltransf_25"/>
</dbReference>
<reference evidence="2 3" key="1">
    <citation type="submission" date="2017-10" db="EMBL/GenBank/DDBJ databases">
        <title>Novel microbial diversity and functional potential in the marine mammal oral microbiome.</title>
        <authorList>
            <person name="Dudek N.K."/>
            <person name="Sun C.L."/>
            <person name="Burstein D."/>
            <person name="Kantor R.S."/>
            <person name="Aliaga Goltsman D.S."/>
            <person name="Bik E.M."/>
            <person name="Thomas B.C."/>
            <person name="Banfield J.F."/>
            <person name="Relman D.A."/>
        </authorList>
    </citation>
    <scope>NUCLEOTIDE SEQUENCE [LARGE SCALE GENOMIC DNA]</scope>
    <source>
        <strain evidence="2">DOLJORAL78_47_16</strain>
    </source>
</reference>
<comment type="caution">
    <text evidence="2">The sequence shown here is derived from an EMBL/GenBank/DDBJ whole genome shotgun (WGS) entry which is preliminary data.</text>
</comment>
<dbReference type="InterPro" id="IPR029063">
    <property type="entry name" value="SAM-dependent_MTases_sf"/>
</dbReference>
<evidence type="ECO:0000313" key="2">
    <source>
        <dbReference type="EMBL" id="PIE36094.1"/>
    </source>
</evidence>
<feature type="domain" description="Methyltransferase" evidence="1">
    <location>
        <begin position="43"/>
        <end position="137"/>
    </location>
</feature>
<evidence type="ECO:0000259" key="1">
    <source>
        <dbReference type="Pfam" id="PF13649"/>
    </source>
</evidence>
<dbReference type="EMBL" id="PDSK01000025">
    <property type="protein sequence ID" value="PIE36094.1"/>
    <property type="molecule type" value="Genomic_DNA"/>
</dbReference>
<dbReference type="AlphaFoldDB" id="A0A2G6KKB4"/>
<organism evidence="2 3">
    <name type="scientific">candidate division KSB3 bacterium</name>
    <dbReference type="NCBI Taxonomy" id="2044937"/>
    <lineage>
        <taxon>Bacteria</taxon>
        <taxon>candidate division KSB3</taxon>
    </lineage>
</organism>
<dbReference type="Pfam" id="PF13649">
    <property type="entry name" value="Methyltransf_25"/>
    <property type="match status" value="1"/>
</dbReference>
<dbReference type="Proteomes" id="UP000230821">
    <property type="component" value="Unassembled WGS sequence"/>
</dbReference>
<accession>A0A2G6KKB4</accession>
<proteinExistence type="predicted"/>
<protein>
    <recommendedName>
        <fullName evidence="1">Methyltransferase domain-containing protein</fullName>
    </recommendedName>
</protein>
<dbReference type="CDD" id="cd02440">
    <property type="entry name" value="AdoMet_MTases"/>
    <property type="match status" value="1"/>
</dbReference>